<dbReference type="FunFam" id="3.20.20.150:FF:000007">
    <property type="entry name" value="Hydroxypyruvate isomerase"/>
    <property type="match status" value="1"/>
</dbReference>
<dbReference type="EMBL" id="JACFXV010000061">
    <property type="protein sequence ID" value="MBA5778304.1"/>
    <property type="molecule type" value="Genomic_DNA"/>
</dbReference>
<evidence type="ECO:0000313" key="5">
    <source>
        <dbReference type="EMBL" id="MBA5778304.1"/>
    </source>
</evidence>
<dbReference type="Proteomes" id="UP000541109">
    <property type="component" value="Unassembled WGS sequence"/>
</dbReference>
<comment type="caution">
    <text evidence="5">The sequence shown here is derived from an EMBL/GenBank/DDBJ whole genome shotgun (WGS) entry which is preliminary data.</text>
</comment>
<dbReference type="InterPro" id="IPR050417">
    <property type="entry name" value="Sugar_Epim/Isomerase"/>
</dbReference>
<feature type="active site" description="Proton donor/acceptor" evidence="3">
    <location>
        <position position="142"/>
    </location>
</feature>
<evidence type="ECO:0000256" key="1">
    <source>
        <dbReference type="ARBA" id="ARBA00023235"/>
    </source>
</evidence>
<sequence length="265" mass="29041">MLQLTANISLLFTEMPFLDRFAAARAAGFDCVECHFPYEHSIETLAETLEKAQVKLTGINTQPGDMAKGEFGTAAVPGQEAAFEEHFQQALSYAQALGVPMIHVMAGVVQDADREAAEDAFVANLSRAAEKAQASGITLLIEPLNGRDRPHYFLRSVEQASSIIDRVGSKAVKILFDVYHVQILQGDIVTRLDAHWHNIGHIQIAAVPDRGEPDAGEINYPYVIEHIHSNGYRGLIGAEYKPRTTTEQGLAWAWAYGLGRTGNPE</sequence>
<keyword evidence="1 2" id="KW-0413">Isomerase</keyword>
<protein>
    <submittedName>
        <fullName evidence="5">TIM barrel protein</fullName>
    </submittedName>
</protein>
<dbReference type="InterPro" id="IPR036237">
    <property type="entry name" value="Xyl_isomerase-like_sf"/>
</dbReference>
<evidence type="ECO:0000256" key="3">
    <source>
        <dbReference type="PIRSR" id="PIRSR006241-50"/>
    </source>
</evidence>
<proteinExistence type="inferred from homology"/>
<dbReference type="AlphaFoldDB" id="A0A839AH96"/>
<comment type="similarity">
    <text evidence="2">Belongs to the hyi family.</text>
</comment>
<dbReference type="PANTHER" id="PTHR43489">
    <property type="entry name" value="ISOMERASE"/>
    <property type="match status" value="1"/>
</dbReference>
<reference evidence="5 6" key="1">
    <citation type="submission" date="2020-07" db="EMBL/GenBank/DDBJ databases">
        <title>Stappia sp., F7233, whole genome shotgun sequencing project.</title>
        <authorList>
            <person name="Jiang S."/>
            <person name="Liu Z.W."/>
            <person name="Du Z.J."/>
        </authorList>
    </citation>
    <scope>NUCLEOTIDE SEQUENCE [LARGE SCALE GENOMIC DNA]</scope>
    <source>
        <strain evidence="5 6">F7233</strain>
    </source>
</reference>
<dbReference type="RefSeq" id="WP_182166417.1">
    <property type="nucleotide sequence ID" value="NZ_JACFXV010000061.1"/>
</dbReference>
<keyword evidence="6" id="KW-1185">Reference proteome</keyword>
<dbReference type="Gene3D" id="3.20.20.150">
    <property type="entry name" value="Divalent-metal-dependent TIM barrel enzymes"/>
    <property type="match status" value="1"/>
</dbReference>
<dbReference type="GO" id="GO:0008903">
    <property type="term" value="F:hydroxypyruvate isomerase activity"/>
    <property type="evidence" value="ECO:0007669"/>
    <property type="project" value="TreeGrafter"/>
</dbReference>
<organism evidence="5 6">
    <name type="scientific">Stappia albiluteola</name>
    <dbReference type="NCBI Taxonomy" id="2758565"/>
    <lineage>
        <taxon>Bacteria</taxon>
        <taxon>Pseudomonadati</taxon>
        <taxon>Pseudomonadota</taxon>
        <taxon>Alphaproteobacteria</taxon>
        <taxon>Hyphomicrobiales</taxon>
        <taxon>Stappiaceae</taxon>
        <taxon>Stappia</taxon>
    </lineage>
</organism>
<accession>A0A839AH96</accession>
<dbReference type="SUPFAM" id="SSF51658">
    <property type="entry name" value="Xylose isomerase-like"/>
    <property type="match status" value="1"/>
</dbReference>
<evidence type="ECO:0000313" key="6">
    <source>
        <dbReference type="Proteomes" id="UP000541109"/>
    </source>
</evidence>
<dbReference type="InterPro" id="IPR026040">
    <property type="entry name" value="HyI-like"/>
</dbReference>
<dbReference type="PIRSF" id="PIRSF006241">
    <property type="entry name" value="HyI"/>
    <property type="match status" value="1"/>
</dbReference>
<feature type="active site" description="Proton donor/acceptor" evidence="3">
    <location>
        <position position="239"/>
    </location>
</feature>
<evidence type="ECO:0000259" key="4">
    <source>
        <dbReference type="Pfam" id="PF01261"/>
    </source>
</evidence>
<dbReference type="PANTHER" id="PTHR43489:SF6">
    <property type="entry name" value="HYDROXYPYRUVATE ISOMERASE-RELATED"/>
    <property type="match status" value="1"/>
</dbReference>
<gene>
    <name evidence="5" type="ORF">H2509_14335</name>
</gene>
<feature type="domain" description="Xylose isomerase-like TIM barrel" evidence="4">
    <location>
        <begin position="21"/>
        <end position="252"/>
    </location>
</feature>
<evidence type="ECO:0000256" key="2">
    <source>
        <dbReference type="PIRNR" id="PIRNR006241"/>
    </source>
</evidence>
<dbReference type="GO" id="GO:0046487">
    <property type="term" value="P:glyoxylate metabolic process"/>
    <property type="evidence" value="ECO:0007669"/>
    <property type="project" value="TreeGrafter"/>
</dbReference>
<dbReference type="Pfam" id="PF01261">
    <property type="entry name" value="AP_endonuc_2"/>
    <property type="match status" value="1"/>
</dbReference>
<name>A0A839AH96_9HYPH</name>
<dbReference type="InterPro" id="IPR013022">
    <property type="entry name" value="Xyl_isomerase-like_TIM-brl"/>
</dbReference>